<accession>M0LED6</accession>
<name>M0LED6_HALJT</name>
<dbReference type="Proteomes" id="UP000011524">
    <property type="component" value="Unassembled WGS sequence"/>
</dbReference>
<keyword evidence="2" id="KW-1185">Reference proteome</keyword>
<evidence type="ECO:0000313" key="1">
    <source>
        <dbReference type="EMBL" id="EMA31926.1"/>
    </source>
</evidence>
<gene>
    <name evidence="1" type="ORF">C444_07620</name>
</gene>
<protein>
    <submittedName>
        <fullName evidence="1">Uncharacterized protein</fullName>
    </submittedName>
</protein>
<dbReference type="EMBL" id="AOLY01000011">
    <property type="protein sequence ID" value="EMA31926.1"/>
    <property type="molecule type" value="Genomic_DNA"/>
</dbReference>
<sequence>MISGEQLDFLFAGQAWNRLGLEVVQNLALLPGVRVDGRVVFPQLVSRFFENPVEFPLKNVQIHAVHHFLLGPPSNRIKLVPDDISTETIQLR</sequence>
<reference evidence="1 2" key="1">
    <citation type="journal article" date="2014" name="PLoS Genet.">
        <title>Phylogenetically driven sequencing of extremely halophilic archaea reveals strategies for static and dynamic osmo-response.</title>
        <authorList>
            <person name="Becker E.A."/>
            <person name="Seitzer P.M."/>
            <person name="Tritt A."/>
            <person name="Larsen D."/>
            <person name="Krusor M."/>
            <person name="Yao A.I."/>
            <person name="Wu D."/>
            <person name="Madern D."/>
            <person name="Eisen J.A."/>
            <person name="Darling A.E."/>
            <person name="Facciotti M.T."/>
        </authorList>
    </citation>
    <scope>NUCLEOTIDE SEQUENCE [LARGE SCALE GENOMIC DNA]</scope>
    <source>
        <strain evidence="2">ATCC 49778 / DSM 6131 / JCM 7785 / NBRC 101032 / NCIMB 13157 / TR-1</strain>
    </source>
</reference>
<evidence type="ECO:0000313" key="2">
    <source>
        <dbReference type="Proteomes" id="UP000011524"/>
    </source>
</evidence>
<proteinExistence type="predicted"/>
<dbReference type="AlphaFoldDB" id="M0LED6"/>
<organism evidence="1 2">
    <name type="scientific">Haloarcula japonica (strain ATCC 49778 / DSM 6131 / JCM 7785 / NBRC 101032 / NCIMB 13157 / TR-1)</name>
    <dbReference type="NCBI Taxonomy" id="1227453"/>
    <lineage>
        <taxon>Archaea</taxon>
        <taxon>Methanobacteriati</taxon>
        <taxon>Methanobacteriota</taxon>
        <taxon>Stenosarchaea group</taxon>
        <taxon>Halobacteria</taxon>
        <taxon>Halobacteriales</taxon>
        <taxon>Haloarculaceae</taxon>
        <taxon>Haloarcula</taxon>
    </lineage>
</organism>
<comment type="caution">
    <text evidence="1">The sequence shown here is derived from an EMBL/GenBank/DDBJ whole genome shotgun (WGS) entry which is preliminary data.</text>
</comment>